<dbReference type="Pfam" id="PF21347">
    <property type="entry name" value="DUF3108_like"/>
    <property type="match status" value="1"/>
</dbReference>
<accession>A0A3E1Y844</accession>
<organism evidence="3 4">
    <name type="scientific">Chitinophaga silvatica</name>
    <dbReference type="NCBI Taxonomy" id="2282649"/>
    <lineage>
        <taxon>Bacteria</taxon>
        <taxon>Pseudomonadati</taxon>
        <taxon>Bacteroidota</taxon>
        <taxon>Chitinophagia</taxon>
        <taxon>Chitinophagales</taxon>
        <taxon>Chitinophagaceae</taxon>
        <taxon>Chitinophaga</taxon>
    </lineage>
</organism>
<protein>
    <recommendedName>
        <fullName evidence="2">DUF3108 domain-containing protein</fullName>
    </recommendedName>
</protein>
<keyword evidence="1" id="KW-0732">Signal</keyword>
<dbReference type="EMBL" id="QPMM01000008">
    <property type="protein sequence ID" value="RFS21382.1"/>
    <property type="molecule type" value="Genomic_DNA"/>
</dbReference>
<gene>
    <name evidence="3" type="ORF">DVR12_15910</name>
</gene>
<comment type="caution">
    <text evidence="3">The sequence shown here is derived from an EMBL/GenBank/DDBJ whole genome shotgun (WGS) entry which is preliminary data.</text>
</comment>
<dbReference type="InterPro" id="IPR049279">
    <property type="entry name" value="DUF3108-like"/>
</dbReference>
<evidence type="ECO:0000313" key="3">
    <source>
        <dbReference type="EMBL" id="RFS21382.1"/>
    </source>
</evidence>
<reference evidence="3 4" key="1">
    <citation type="submission" date="2018-07" db="EMBL/GenBank/DDBJ databases">
        <title>Chitinophaga K2CV101002-2 sp. nov., isolated from a monsoon evergreen broad-leaved forest soil.</title>
        <authorList>
            <person name="Lv Y."/>
        </authorList>
    </citation>
    <scope>NUCLEOTIDE SEQUENCE [LARGE SCALE GENOMIC DNA]</scope>
    <source>
        <strain evidence="3 4">GDMCC 1.1288</strain>
    </source>
</reference>
<dbReference type="RefSeq" id="WP_116976793.1">
    <property type="nucleotide sequence ID" value="NZ_QPMM01000008.1"/>
</dbReference>
<evidence type="ECO:0000256" key="1">
    <source>
        <dbReference type="SAM" id="SignalP"/>
    </source>
</evidence>
<evidence type="ECO:0000313" key="4">
    <source>
        <dbReference type="Proteomes" id="UP000260644"/>
    </source>
</evidence>
<feature type="signal peptide" evidence="1">
    <location>
        <begin position="1"/>
        <end position="19"/>
    </location>
</feature>
<keyword evidence="4" id="KW-1185">Reference proteome</keyword>
<sequence>MKSLVILLLTACSVLSINAQNCKGYYYLTNNAEIEMTIFDSKDNASGKTVYKVTRVRNTGDSTISDFTNNYYDRDAQLLTSGEGHFRCYGSGVVLDMKMSIPSMQQMEDIKIPAKPNKAYLDYPAEMQVGQQLKDGLFEMTGKMNGVDVDVSYSVNNRKVAGQEMVTTPAGTWTCYKIAYDIDFEMRMMGAGIPIQFSAVEWFAPGFGTVKSVSMKDGQLVGATLITSVK</sequence>
<dbReference type="Proteomes" id="UP000260644">
    <property type="component" value="Unassembled WGS sequence"/>
</dbReference>
<dbReference type="OrthoDB" id="665223at2"/>
<feature type="chain" id="PRO_5017700919" description="DUF3108 domain-containing protein" evidence="1">
    <location>
        <begin position="20"/>
        <end position="230"/>
    </location>
</feature>
<name>A0A3E1Y844_9BACT</name>
<dbReference type="AlphaFoldDB" id="A0A3E1Y844"/>
<dbReference type="Gene3D" id="2.40.360.20">
    <property type="match status" value="1"/>
</dbReference>
<feature type="domain" description="DUF3108" evidence="2">
    <location>
        <begin position="33"/>
        <end position="224"/>
    </location>
</feature>
<evidence type="ECO:0000259" key="2">
    <source>
        <dbReference type="Pfam" id="PF21347"/>
    </source>
</evidence>
<proteinExistence type="predicted"/>